<dbReference type="InterPro" id="IPR020449">
    <property type="entry name" value="Tscrpt_reg_AraC-type_HTH"/>
</dbReference>
<dbReference type="InterPro" id="IPR009057">
    <property type="entry name" value="Homeodomain-like_sf"/>
</dbReference>
<feature type="domain" description="HTH araC/xylS-type" evidence="5">
    <location>
        <begin position="145"/>
        <end position="242"/>
    </location>
</feature>
<evidence type="ECO:0000313" key="8">
    <source>
        <dbReference type="Proteomes" id="UP001596989"/>
    </source>
</evidence>
<evidence type="ECO:0000256" key="1">
    <source>
        <dbReference type="ARBA" id="ARBA00023015"/>
    </source>
</evidence>
<dbReference type="InterPro" id="IPR018062">
    <property type="entry name" value="HTH_AraC-typ_CS"/>
</dbReference>
<feature type="domain" description="Response regulatory" evidence="6">
    <location>
        <begin position="3"/>
        <end position="119"/>
    </location>
</feature>
<dbReference type="PROSITE" id="PS00041">
    <property type="entry name" value="HTH_ARAC_FAMILY_1"/>
    <property type="match status" value="1"/>
</dbReference>
<dbReference type="SMART" id="SM00448">
    <property type="entry name" value="REC"/>
    <property type="match status" value="1"/>
</dbReference>
<dbReference type="Gene3D" id="3.40.50.2300">
    <property type="match status" value="1"/>
</dbReference>
<keyword evidence="2" id="KW-0238">DNA-binding</keyword>
<dbReference type="SUPFAM" id="SSF52172">
    <property type="entry name" value="CheY-like"/>
    <property type="match status" value="1"/>
</dbReference>
<reference evidence="8" key="1">
    <citation type="journal article" date="2019" name="Int. J. Syst. Evol. Microbiol.">
        <title>The Global Catalogue of Microorganisms (GCM) 10K type strain sequencing project: providing services to taxonomists for standard genome sequencing and annotation.</title>
        <authorList>
            <consortium name="The Broad Institute Genomics Platform"/>
            <consortium name="The Broad Institute Genome Sequencing Center for Infectious Disease"/>
            <person name="Wu L."/>
            <person name="Ma J."/>
        </authorList>
    </citation>
    <scope>NUCLEOTIDE SEQUENCE [LARGE SCALE GENOMIC DNA]</scope>
    <source>
        <strain evidence="8">CCUG 59129</strain>
    </source>
</reference>
<protein>
    <submittedName>
        <fullName evidence="7">Response regulator</fullName>
    </submittedName>
</protein>
<dbReference type="SUPFAM" id="SSF46689">
    <property type="entry name" value="Homeodomain-like"/>
    <property type="match status" value="1"/>
</dbReference>
<evidence type="ECO:0000256" key="4">
    <source>
        <dbReference type="PROSITE-ProRule" id="PRU00169"/>
    </source>
</evidence>
<dbReference type="Gene3D" id="1.10.10.60">
    <property type="entry name" value="Homeodomain-like"/>
    <property type="match status" value="1"/>
</dbReference>
<accession>A0ABW3HSP3</accession>
<dbReference type="CDD" id="cd17536">
    <property type="entry name" value="REC_YesN-like"/>
    <property type="match status" value="1"/>
</dbReference>
<keyword evidence="3" id="KW-0804">Transcription</keyword>
<dbReference type="PROSITE" id="PS01124">
    <property type="entry name" value="HTH_ARAC_FAMILY_2"/>
    <property type="match status" value="1"/>
</dbReference>
<dbReference type="Pfam" id="PF12833">
    <property type="entry name" value="HTH_18"/>
    <property type="match status" value="1"/>
</dbReference>
<dbReference type="PRINTS" id="PR00032">
    <property type="entry name" value="HTHARAC"/>
</dbReference>
<dbReference type="InterPro" id="IPR018060">
    <property type="entry name" value="HTH_AraC"/>
</dbReference>
<dbReference type="SMART" id="SM00342">
    <property type="entry name" value="HTH_ARAC"/>
    <property type="match status" value="1"/>
</dbReference>
<dbReference type="InterPro" id="IPR001789">
    <property type="entry name" value="Sig_transdc_resp-reg_receiver"/>
</dbReference>
<evidence type="ECO:0000259" key="6">
    <source>
        <dbReference type="PROSITE" id="PS50110"/>
    </source>
</evidence>
<keyword evidence="4" id="KW-0597">Phosphoprotein</keyword>
<evidence type="ECO:0000313" key="7">
    <source>
        <dbReference type="EMBL" id="MFD0960548.1"/>
    </source>
</evidence>
<dbReference type="EMBL" id="JBHTJZ010000022">
    <property type="protein sequence ID" value="MFD0960548.1"/>
    <property type="molecule type" value="Genomic_DNA"/>
</dbReference>
<sequence length="249" mass="28808">MIYVSVIEDETLFRNSLTRRINRHPEFEVVWEAASGIEAIEQLSSSQVDVVFSDIKMPGMDGIKLLEQIRKDFGDLCIVFISGFPEFEYARNALRLGAFDYLTKPLEEEELSAVLERLRTNVSERRQHDAHSASSIQGDSVSWLHHVKQWMAVHIREASLEEAAERVNMNAAAFSRKFSAANGSTYIKHLTDLRMERAVVLLADPTHKIAFIAEQVGYFDSRYFTQVFKKYYQETPQEYRKRLEAKKTY</sequence>
<evidence type="ECO:0000256" key="3">
    <source>
        <dbReference type="ARBA" id="ARBA00023163"/>
    </source>
</evidence>
<dbReference type="PANTHER" id="PTHR43280">
    <property type="entry name" value="ARAC-FAMILY TRANSCRIPTIONAL REGULATOR"/>
    <property type="match status" value="1"/>
</dbReference>
<gene>
    <name evidence="7" type="ORF">ACFQ2I_14245</name>
</gene>
<dbReference type="PROSITE" id="PS50110">
    <property type="entry name" value="RESPONSE_REGULATORY"/>
    <property type="match status" value="1"/>
</dbReference>
<comment type="caution">
    <text evidence="7">The sequence shown here is derived from an EMBL/GenBank/DDBJ whole genome shotgun (WGS) entry which is preliminary data.</text>
</comment>
<dbReference type="Proteomes" id="UP001596989">
    <property type="component" value="Unassembled WGS sequence"/>
</dbReference>
<dbReference type="RefSeq" id="WP_377565093.1">
    <property type="nucleotide sequence ID" value="NZ_JBHTJZ010000022.1"/>
</dbReference>
<dbReference type="InterPro" id="IPR011006">
    <property type="entry name" value="CheY-like_superfamily"/>
</dbReference>
<name>A0ABW3HSP3_9BACL</name>
<keyword evidence="1" id="KW-0805">Transcription regulation</keyword>
<evidence type="ECO:0000256" key="2">
    <source>
        <dbReference type="ARBA" id="ARBA00023125"/>
    </source>
</evidence>
<organism evidence="7 8">
    <name type="scientific">Paenibacillus chungangensis</name>
    <dbReference type="NCBI Taxonomy" id="696535"/>
    <lineage>
        <taxon>Bacteria</taxon>
        <taxon>Bacillati</taxon>
        <taxon>Bacillota</taxon>
        <taxon>Bacilli</taxon>
        <taxon>Bacillales</taxon>
        <taxon>Paenibacillaceae</taxon>
        <taxon>Paenibacillus</taxon>
    </lineage>
</organism>
<feature type="modified residue" description="4-aspartylphosphate" evidence="4">
    <location>
        <position position="54"/>
    </location>
</feature>
<dbReference type="PANTHER" id="PTHR43280:SF2">
    <property type="entry name" value="HTH-TYPE TRANSCRIPTIONAL REGULATOR EXSA"/>
    <property type="match status" value="1"/>
</dbReference>
<evidence type="ECO:0000259" key="5">
    <source>
        <dbReference type="PROSITE" id="PS01124"/>
    </source>
</evidence>
<keyword evidence="8" id="KW-1185">Reference proteome</keyword>
<proteinExistence type="predicted"/>
<dbReference type="Pfam" id="PF00072">
    <property type="entry name" value="Response_reg"/>
    <property type="match status" value="1"/>
</dbReference>